<evidence type="ECO:0000256" key="7">
    <source>
        <dbReference type="ARBA" id="ARBA00022763"/>
    </source>
</evidence>
<keyword evidence="6" id="KW-0255">Endonuclease</keyword>
<dbReference type="InterPro" id="IPR006086">
    <property type="entry name" value="XPG-I_dom"/>
</dbReference>
<dbReference type="InterPro" id="IPR019974">
    <property type="entry name" value="XPG_CS"/>
</dbReference>
<dbReference type="GO" id="GO:0003697">
    <property type="term" value="F:single-stranded DNA binding"/>
    <property type="evidence" value="ECO:0007669"/>
    <property type="project" value="InterPro"/>
</dbReference>
<dbReference type="Proteomes" id="UP001210211">
    <property type="component" value="Unassembled WGS sequence"/>
</dbReference>
<evidence type="ECO:0000256" key="1">
    <source>
        <dbReference type="ARBA" id="ARBA00001946"/>
    </source>
</evidence>
<keyword evidence="9" id="KW-0460">Magnesium</keyword>
<evidence type="ECO:0000256" key="9">
    <source>
        <dbReference type="ARBA" id="ARBA00022842"/>
    </source>
</evidence>
<dbReference type="SMART" id="SM00484">
    <property type="entry name" value="XPGI"/>
    <property type="match status" value="1"/>
</dbReference>
<evidence type="ECO:0000256" key="4">
    <source>
        <dbReference type="ARBA" id="ARBA00022722"/>
    </source>
</evidence>
<evidence type="ECO:0000256" key="11">
    <source>
        <dbReference type="ARBA" id="ARBA00023242"/>
    </source>
</evidence>
<evidence type="ECO:0000256" key="10">
    <source>
        <dbReference type="ARBA" id="ARBA00023204"/>
    </source>
</evidence>
<feature type="region of interest" description="Disordered" evidence="12">
    <location>
        <begin position="1144"/>
        <end position="1260"/>
    </location>
</feature>
<feature type="compositionally biased region" description="Basic and acidic residues" evidence="12">
    <location>
        <begin position="1154"/>
        <end position="1163"/>
    </location>
</feature>
<evidence type="ECO:0008006" key="17">
    <source>
        <dbReference type="Google" id="ProtNLM"/>
    </source>
</evidence>
<name>A0AAD5Z616_9POAL</name>
<organism evidence="15 16">
    <name type="scientific">Rhynchospora tenuis</name>
    <dbReference type="NCBI Taxonomy" id="198213"/>
    <lineage>
        <taxon>Eukaryota</taxon>
        <taxon>Viridiplantae</taxon>
        <taxon>Streptophyta</taxon>
        <taxon>Embryophyta</taxon>
        <taxon>Tracheophyta</taxon>
        <taxon>Spermatophyta</taxon>
        <taxon>Magnoliopsida</taxon>
        <taxon>Liliopsida</taxon>
        <taxon>Poales</taxon>
        <taxon>Cyperaceae</taxon>
        <taxon>Cyperoideae</taxon>
        <taxon>Rhynchosporeae</taxon>
        <taxon>Rhynchospora</taxon>
    </lineage>
</organism>
<dbReference type="EMBL" id="JAMRDG010000002">
    <property type="protein sequence ID" value="KAJ3687564.1"/>
    <property type="molecule type" value="Genomic_DNA"/>
</dbReference>
<dbReference type="SMART" id="SM00485">
    <property type="entry name" value="XPGN"/>
    <property type="match status" value="1"/>
</dbReference>
<feature type="compositionally biased region" description="Basic and acidic residues" evidence="12">
    <location>
        <begin position="683"/>
        <end position="706"/>
    </location>
</feature>
<evidence type="ECO:0000256" key="3">
    <source>
        <dbReference type="ARBA" id="ARBA00005283"/>
    </source>
</evidence>
<feature type="compositionally biased region" description="Basic and acidic residues" evidence="12">
    <location>
        <begin position="1015"/>
        <end position="1033"/>
    </location>
</feature>
<feature type="domain" description="XPG-I" evidence="13">
    <location>
        <begin position="868"/>
        <end position="937"/>
    </location>
</feature>
<dbReference type="InterPro" id="IPR006085">
    <property type="entry name" value="XPG_DNA_repair_N"/>
</dbReference>
<dbReference type="PANTHER" id="PTHR16171">
    <property type="entry name" value="DNA REPAIR PROTEIN COMPLEMENTING XP-G CELLS-RELATED"/>
    <property type="match status" value="1"/>
</dbReference>
<proteinExistence type="inferred from homology"/>
<evidence type="ECO:0000256" key="5">
    <source>
        <dbReference type="ARBA" id="ARBA00022723"/>
    </source>
</evidence>
<keyword evidence="11" id="KW-0539">Nucleus</keyword>
<feature type="domain" description="XPG N-terminal" evidence="14">
    <location>
        <begin position="1"/>
        <end position="98"/>
    </location>
</feature>
<dbReference type="InterPro" id="IPR006084">
    <property type="entry name" value="XPG/Rad2"/>
</dbReference>
<dbReference type="CDD" id="cd09904">
    <property type="entry name" value="H3TH_XPG"/>
    <property type="match status" value="1"/>
</dbReference>
<evidence type="ECO:0000259" key="14">
    <source>
        <dbReference type="SMART" id="SM00485"/>
    </source>
</evidence>
<feature type="compositionally biased region" description="Polar residues" evidence="12">
    <location>
        <begin position="614"/>
        <end position="625"/>
    </location>
</feature>
<keyword evidence="10" id="KW-0234">DNA repair</keyword>
<keyword evidence="5" id="KW-0479">Metal-binding</keyword>
<dbReference type="InterPro" id="IPR008918">
    <property type="entry name" value="HhH2"/>
</dbReference>
<comment type="similarity">
    <text evidence="3">Belongs to the XPG/RAD2 endonuclease family. XPG subfamily.</text>
</comment>
<evidence type="ECO:0000256" key="12">
    <source>
        <dbReference type="SAM" id="MobiDB-lite"/>
    </source>
</evidence>
<feature type="compositionally biased region" description="Basic and acidic residues" evidence="12">
    <location>
        <begin position="1193"/>
        <end position="1208"/>
    </location>
</feature>
<feature type="compositionally biased region" description="Acidic residues" evidence="12">
    <location>
        <begin position="563"/>
        <end position="578"/>
    </location>
</feature>
<evidence type="ECO:0000256" key="6">
    <source>
        <dbReference type="ARBA" id="ARBA00022759"/>
    </source>
</evidence>
<dbReference type="Pfam" id="PF00867">
    <property type="entry name" value="XPG_I"/>
    <property type="match status" value="1"/>
</dbReference>
<dbReference type="PRINTS" id="PR00066">
    <property type="entry name" value="XRODRMPGMNTG"/>
</dbReference>
<dbReference type="PROSITE" id="PS00842">
    <property type="entry name" value="XPG_2"/>
    <property type="match status" value="1"/>
</dbReference>
<evidence type="ECO:0000256" key="2">
    <source>
        <dbReference type="ARBA" id="ARBA00004123"/>
    </source>
</evidence>
<accession>A0AAD5Z616</accession>
<dbReference type="PRINTS" id="PR00853">
    <property type="entry name" value="XPGRADSUPER"/>
</dbReference>
<dbReference type="CDD" id="cd09868">
    <property type="entry name" value="PIN_XPG_RAD2"/>
    <property type="match status" value="2"/>
</dbReference>
<gene>
    <name evidence="15" type="ORF">LUZ61_016728</name>
</gene>
<dbReference type="Pfam" id="PF00752">
    <property type="entry name" value="XPG_N"/>
    <property type="match status" value="1"/>
</dbReference>
<dbReference type="SUPFAM" id="SSF47807">
    <property type="entry name" value="5' to 3' exonuclease, C-terminal subdomain"/>
    <property type="match status" value="1"/>
</dbReference>
<dbReference type="InterPro" id="IPR029060">
    <property type="entry name" value="PIN-like_dom_sf"/>
</dbReference>
<feature type="region of interest" description="Disordered" evidence="12">
    <location>
        <begin position="393"/>
        <end position="414"/>
    </location>
</feature>
<reference evidence="15 16" key="1">
    <citation type="journal article" date="2022" name="Cell">
        <title>Repeat-based holocentromeres influence genome architecture and karyotype evolution.</title>
        <authorList>
            <person name="Hofstatter P.G."/>
            <person name="Thangavel G."/>
            <person name="Lux T."/>
            <person name="Neumann P."/>
            <person name="Vondrak T."/>
            <person name="Novak P."/>
            <person name="Zhang M."/>
            <person name="Costa L."/>
            <person name="Castellani M."/>
            <person name="Scott A."/>
            <person name="Toegelov H."/>
            <person name="Fuchs J."/>
            <person name="Mata-Sucre Y."/>
            <person name="Dias Y."/>
            <person name="Vanzela A.L.L."/>
            <person name="Huettel B."/>
            <person name="Almeida C.C.S."/>
            <person name="Simkova H."/>
            <person name="Souza G."/>
            <person name="Pedrosa-Harand A."/>
            <person name="Macas J."/>
            <person name="Mayer K.F.X."/>
            <person name="Houben A."/>
            <person name="Marques A."/>
        </authorList>
    </citation>
    <scope>NUCLEOTIDE SEQUENCE [LARGE SCALE GENOMIC DNA]</scope>
    <source>
        <strain evidence="15">RhyTen1mFocal</strain>
    </source>
</reference>
<dbReference type="PROSITE" id="PS00841">
    <property type="entry name" value="XPG_1"/>
    <property type="match status" value="1"/>
</dbReference>
<comment type="subcellular location">
    <subcellularLocation>
        <location evidence="2">Nucleus</location>
    </subcellularLocation>
</comment>
<dbReference type="GO" id="GO:0006289">
    <property type="term" value="P:nucleotide-excision repair"/>
    <property type="evidence" value="ECO:0007669"/>
    <property type="project" value="InterPro"/>
</dbReference>
<feature type="region of interest" description="Disordered" evidence="12">
    <location>
        <begin position="683"/>
        <end position="757"/>
    </location>
</feature>
<dbReference type="GO" id="GO:0004520">
    <property type="term" value="F:DNA endonuclease activity"/>
    <property type="evidence" value="ECO:0007669"/>
    <property type="project" value="TreeGrafter"/>
</dbReference>
<evidence type="ECO:0000259" key="13">
    <source>
        <dbReference type="SMART" id="SM00484"/>
    </source>
</evidence>
<feature type="compositionally biased region" description="Basic and acidic residues" evidence="12">
    <location>
        <begin position="728"/>
        <end position="737"/>
    </location>
</feature>
<evidence type="ECO:0000313" key="16">
    <source>
        <dbReference type="Proteomes" id="UP001210211"/>
    </source>
</evidence>
<dbReference type="GO" id="GO:0046872">
    <property type="term" value="F:metal ion binding"/>
    <property type="evidence" value="ECO:0007669"/>
    <property type="project" value="UniProtKB-KW"/>
</dbReference>
<feature type="region of interest" description="Disordered" evidence="12">
    <location>
        <begin position="1297"/>
        <end position="1356"/>
    </location>
</feature>
<comment type="caution">
    <text evidence="15">The sequence shown here is derived from an EMBL/GenBank/DDBJ whole genome shotgun (WGS) entry which is preliminary data.</text>
</comment>
<feature type="compositionally biased region" description="Basic and acidic residues" evidence="12">
    <location>
        <begin position="602"/>
        <end position="612"/>
    </location>
</feature>
<evidence type="ECO:0000256" key="8">
    <source>
        <dbReference type="ARBA" id="ARBA00022801"/>
    </source>
</evidence>
<protein>
    <recommendedName>
        <fullName evidence="17">DNA repair protein UVH3</fullName>
    </recommendedName>
</protein>
<dbReference type="GO" id="GO:0005634">
    <property type="term" value="C:nucleus"/>
    <property type="evidence" value="ECO:0007669"/>
    <property type="project" value="UniProtKB-SubCell"/>
</dbReference>
<dbReference type="Gene3D" id="1.10.150.20">
    <property type="entry name" value="5' to 3' exonuclease, C-terminal subdomain"/>
    <property type="match status" value="1"/>
</dbReference>
<dbReference type="InterPro" id="IPR001044">
    <property type="entry name" value="XPG/Rad2_eukaryotes"/>
</dbReference>
<feature type="compositionally biased region" description="Acidic residues" evidence="12">
    <location>
        <begin position="1304"/>
        <end position="1318"/>
    </location>
</feature>
<comment type="cofactor">
    <cofactor evidence="1">
        <name>Mg(2+)</name>
        <dbReference type="ChEBI" id="CHEBI:18420"/>
    </cofactor>
</comment>
<feature type="compositionally biased region" description="Basic and acidic residues" evidence="12">
    <location>
        <begin position="547"/>
        <end position="557"/>
    </location>
</feature>
<dbReference type="SUPFAM" id="SSF88723">
    <property type="entry name" value="PIN domain-like"/>
    <property type="match status" value="1"/>
</dbReference>
<dbReference type="GO" id="GO:0016788">
    <property type="term" value="F:hydrolase activity, acting on ester bonds"/>
    <property type="evidence" value="ECO:0007669"/>
    <property type="project" value="InterPro"/>
</dbReference>
<feature type="region of interest" description="Disordered" evidence="12">
    <location>
        <begin position="547"/>
        <end position="658"/>
    </location>
</feature>
<feature type="compositionally biased region" description="Polar residues" evidence="12">
    <location>
        <begin position="580"/>
        <end position="590"/>
    </location>
</feature>
<sequence length="1380" mass="153422">MGVHGLWELLAPVGRRVSVETLAGKRLAIDASIWMVQFIKAMRDEKGEMVHNAHLLGFFRRICKLLFLRTKPVFVFDGATPALKHRTLASRRRHRDAARAKIRKTAEKLLLSHLKARKLEELAAELKKSSERKEDAKGKKVESANPADHEKLDELLAASLAAEDEINGAVGASTSAAFEEEKEDDEEEEMIIPLTGDNIDPAVLASLPPSMQLDLLVQMREQMMAENRHKFQKIKKSPAKFSELQIQSYLKTVAFRREIDQVQKCAAGKDLGGLQTSKIASETNREYIFSSSFTGDKQMLAKQVGNDGNADSNIVKKHTISDPSILSAATSSRSAKEAPINELQSDYTSEFETYKDERGRVRVNRLRGLGIRMTRDIQRNLDFIKEYEQESNMVGDSPSVKDGPSIETNDLSSDISLPRSDLMEISFLEDPAESRDSIDDIFLSLAAGVSSNKEPVVSDDSEGIWEDGIVEETGVSGIEREGEKENDVVCVENSSEGDDIDWEDGASEIPVTLSKNQSEQCKVSKGVLEEEALVQEAIRRSLEESFVKDTRVGKGDDNIDNNMSEENEGDEQEVDWEEGTSCSPSNTTYSQHEEENNLMQEAIKRSLEDLPRENSYNEMPAQTDTVKPVESSRLLGIGISSDPVESRGSEYGEGSYSEKNVVEGASNVSDVFVDRKLSEANIEELKRRADDSKSDEPSPESEKEQPADAIGNIKGPSASADLGSVSERGVHQFDRISDSNQLDRSSKGHAASSNLGFTSETGLHKLDRSSDLNQSFGDSIGDKDSTEIKLVSGITIGGDAGLSNLTIEDTADENLMDDLNTISEANLQEEISLLRQEQSELGHQRRKLESHAEAVSNEMYAECQELFQMFGLPYIIAPTEAEAQCAFMEMNNLVDGVVTDDSDVFLFGAQSVYKNILDDRKYVETYFMKDIEVELGLNREKLIRMAMLLGSDYTEGVSGIGIVNAIEVVHAFPEEDGLKEFREWVESPDPNILENFDLGLKKKSSKAESNNGETKGGKDGKPSTTNNKDKKETFMDKHRNISKNWHLPSSFPSQAVVDAYFSPQVDNSTEKFSWGKPDLNLLRKLCWERLGWNQQKADELLLPVLKEHSKHETQLRLEAFYTFNERFAKIRSQRIKKAIKGITGSAFPDIDDPVQEKNLDKGESSLGRKTRKKGSNSSQKGTRKRKSTAVQQEKSDPDTSSEISDKNEPQFGTTEEMTEIRRSKRQRNQVKYTEDDVDISDTDNHTTNQSEVNDVDQGAADENPSFPAIEYTETVEAENTETVENSTEASAKEYLYSGGGFCTDEGDENMDPATDEPVEGVNEAQDVPLSPSAGTKEDTTKTTTGKIDENVSLDANPDFPIERKVKWGLTAMPSLKRRKS</sequence>
<keyword evidence="7" id="KW-0227">DNA damage</keyword>
<dbReference type="InterPro" id="IPR036279">
    <property type="entry name" value="5-3_exonuclease_C_sf"/>
</dbReference>
<keyword evidence="16" id="KW-1185">Reference proteome</keyword>
<dbReference type="PANTHER" id="PTHR16171:SF7">
    <property type="entry name" value="DNA REPAIR PROTEIN RAD2"/>
    <property type="match status" value="1"/>
</dbReference>
<evidence type="ECO:0000313" key="15">
    <source>
        <dbReference type="EMBL" id="KAJ3687564.1"/>
    </source>
</evidence>
<dbReference type="SMART" id="SM00279">
    <property type="entry name" value="HhH2"/>
    <property type="match status" value="1"/>
</dbReference>
<keyword evidence="4" id="KW-0540">Nuclease</keyword>
<dbReference type="FunFam" id="1.10.150.20:FF:000050">
    <property type="entry name" value="DNA repair protein UVH3"/>
    <property type="match status" value="1"/>
</dbReference>
<keyword evidence="8" id="KW-0378">Hydrolase</keyword>
<dbReference type="FunFam" id="3.40.50.1010:FF:000031">
    <property type="entry name" value="DNA repair protein UVH3"/>
    <property type="match status" value="1"/>
</dbReference>
<dbReference type="Gene3D" id="3.40.50.1010">
    <property type="entry name" value="5'-nuclease"/>
    <property type="match status" value="2"/>
</dbReference>
<dbReference type="FunFam" id="3.40.50.1010:FF:000029">
    <property type="entry name" value="DNA repair protein UVH3"/>
    <property type="match status" value="1"/>
</dbReference>
<feature type="region of interest" description="Disordered" evidence="12">
    <location>
        <begin position="126"/>
        <end position="148"/>
    </location>
</feature>
<feature type="region of interest" description="Disordered" evidence="12">
    <location>
        <begin position="1003"/>
        <end position="1033"/>
    </location>
</feature>